<feature type="transmembrane region" description="Helical" evidence="1">
    <location>
        <begin position="12"/>
        <end position="32"/>
    </location>
</feature>
<proteinExistence type="predicted"/>
<keyword evidence="3" id="KW-1185">Reference proteome</keyword>
<keyword evidence="1" id="KW-0472">Membrane</keyword>
<dbReference type="AlphaFoldDB" id="A0A1G9ZJL5"/>
<evidence type="ECO:0000313" key="2">
    <source>
        <dbReference type="EMBL" id="SDN21529.1"/>
    </source>
</evidence>
<evidence type="ECO:0008006" key="4">
    <source>
        <dbReference type="Google" id="ProtNLM"/>
    </source>
</evidence>
<dbReference type="Pfam" id="PF11457">
    <property type="entry name" value="DUF3021"/>
    <property type="match status" value="1"/>
</dbReference>
<dbReference type="InterPro" id="IPR021560">
    <property type="entry name" value="DUF3021"/>
</dbReference>
<accession>A0A1G9ZJL5</accession>
<feature type="transmembrane region" description="Helical" evidence="1">
    <location>
        <begin position="115"/>
        <end position="137"/>
    </location>
</feature>
<feature type="transmembrane region" description="Helical" evidence="1">
    <location>
        <begin position="88"/>
        <end position="109"/>
    </location>
</feature>
<organism evidence="2 3">
    <name type="scientific">Acetanaerobacterium elongatum</name>
    <dbReference type="NCBI Taxonomy" id="258515"/>
    <lineage>
        <taxon>Bacteria</taxon>
        <taxon>Bacillati</taxon>
        <taxon>Bacillota</taxon>
        <taxon>Clostridia</taxon>
        <taxon>Eubacteriales</taxon>
        <taxon>Oscillospiraceae</taxon>
        <taxon>Acetanaerobacterium</taxon>
    </lineage>
</organism>
<name>A0A1G9ZJL5_9FIRM</name>
<gene>
    <name evidence="2" type="ORF">SAMN05192585_11385</name>
</gene>
<dbReference type="Proteomes" id="UP000199182">
    <property type="component" value="Unassembled WGS sequence"/>
</dbReference>
<dbReference type="EMBL" id="FNID01000013">
    <property type="protein sequence ID" value="SDN21529.1"/>
    <property type="molecule type" value="Genomic_DNA"/>
</dbReference>
<protein>
    <recommendedName>
        <fullName evidence="4">DUF3021 domain-containing protein</fullName>
    </recommendedName>
</protein>
<evidence type="ECO:0000313" key="3">
    <source>
        <dbReference type="Proteomes" id="UP000199182"/>
    </source>
</evidence>
<evidence type="ECO:0000256" key="1">
    <source>
        <dbReference type="SAM" id="Phobius"/>
    </source>
</evidence>
<keyword evidence="1" id="KW-0812">Transmembrane</keyword>
<sequence length="151" mass="16979">MTLKKALLRGLIGIPIGVFISQLIVLLISLGWGKGEYIAAVPSFIQFAGGELNAVGLQFLFSCIIGFAFAAASCIFEVEQWGITKQTVLHLIILCGVFFPVALFLRWVSPTFASVISYFAIWIVIYAFVWVLQFFVWRGKTRRLNQKLKNR</sequence>
<feature type="transmembrane region" description="Helical" evidence="1">
    <location>
        <begin position="52"/>
        <end position="76"/>
    </location>
</feature>
<dbReference type="RefSeq" id="WP_162840344.1">
    <property type="nucleotide sequence ID" value="NZ_FNID01000013.1"/>
</dbReference>
<dbReference type="STRING" id="258515.SAMN05192585_11385"/>
<keyword evidence="1" id="KW-1133">Transmembrane helix</keyword>
<reference evidence="2 3" key="1">
    <citation type="submission" date="2016-10" db="EMBL/GenBank/DDBJ databases">
        <authorList>
            <person name="de Groot N.N."/>
        </authorList>
    </citation>
    <scope>NUCLEOTIDE SEQUENCE [LARGE SCALE GENOMIC DNA]</scope>
    <source>
        <strain evidence="2 3">CGMCC 1.5012</strain>
    </source>
</reference>